<comment type="caution">
    <text evidence="1">The sequence shown here is derived from an EMBL/GenBank/DDBJ whole genome shotgun (WGS) entry which is preliminary data.</text>
</comment>
<evidence type="ECO:0000313" key="1">
    <source>
        <dbReference type="EMBL" id="MUM65776.1"/>
    </source>
</evidence>
<proteinExistence type="predicted"/>
<protein>
    <recommendedName>
        <fullName evidence="3">HEPN domain-containing protein</fullName>
    </recommendedName>
</protein>
<accession>A0A6A9QKL6</accession>
<keyword evidence="2" id="KW-1185">Reference proteome</keyword>
<dbReference type="OrthoDB" id="42263at2157"/>
<dbReference type="RefSeq" id="WP_155864192.1">
    <property type="nucleotide sequence ID" value="NZ_WFIY01000004.1"/>
</dbReference>
<dbReference type="Proteomes" id="UP000440125">
    <property type="component" value="Unassembled WGS sequence"/>
</dbReference>
<dbReference type="AlphaFoldDB" id="A0A6A9QKL6"/>
<dbReference type="Pfam" id="PF05942">
    <property type="entry name" value="PaREP1"/>
    <property type="match status" value="1"/>
</dbReference>
<name>A0A6A9QKL6_ACIIN</name>
<reference evidence="1 2" key="1">
    <citation type="submission" date="2019-10" db="EMBL/GenBank/DDBJ databases">
        <title>Genome Sequences from Six Type Strain Members of the Archaeal Family Sulfolobaceae: Acidianus ambivalens, Acidianus infernus, Metallosphaera prunae, Stygiolobus azoricus, Sulfolobus metallicus, and Sulfurisphaera ohwakuensis.</title>
        <authorList>
            <person name="Counts J.A."/>
            <person name="Kelly R.M."/>
        </authorList>
    </citation>
    <scope>NUCLEOTIDE SEQUENCE [LARGE SCALE GENOMIC DNA]</scope>
    <source>
        <strain evidence="1 2">DSM 3191</strain>
    </source>
</reference>
<dbReference type="InterPro" id="IPR010268">
    <property type="entry name" value="PaREP1"/>
</dbReference>
<dbReference type="EMBL" id="WFIY01000004">
    <property type="protein sequence ID" value="MUM65776.1"/>
    <property type="molecule type" value="Genomic_DNA"/>
</dbReference>
<gene>
    <name evidence="1" type="ORF">D1867_11115</name>
</gene>
<evidence type="ECO:0008006" key="3">
    <source>
        <dbReference type="Google" id="ProtNLM"/>
    </source>
</evidence>
<organism evidence="1 2">
    <name type="scientific">Acidianus infernus</name>
    <dbReference type="NCBI Taxonomy" id="12915"/>
    <lineage>
        <taxon>Archaea</taxon>
        <taxon>Thermoproteota</taxon>
        <taxon>Thermoprotei</taxon>
        <taxon>Sulfolobales</taxon>
        <taxon>Sulfolobaceae</taxon>
        <taxon>Acidianus</taxon>
    </lineage>
</organism>
<sequence length="167" mass="19115">MSEWERDVKKYGKLRLDESVDEALISLELLKQCKLRNSANKAFLAFKAFLSGLISINHSTFSSLLDEKERKFFYKIGFTAPSNRLISYSSLLEKDFPGITNLAKGAMSLHVFSYLGYDKAGEYSPITSKEDAQKWIIDFILNLANLIIKINDKGKEILKEIEEIHKQ</sequence>
<evidence type="ECO:0000313" key="2">
    <source>
        <dbReference type="Proteomes" id="UP000440125"/>
    </source>
</evidence>